<dbReference type="GeneID" id="65131904"/>
<protein>
    <recommendedName>
        <fullName evidence="3">Phage protein</fullName>
    </recommendedName>
</protein>
<proteinExistence type="predicted"/>
<organism evidence="1 2">
    <name type="scientific">uncultured phage cr131_1</name>
    <dbReference type="NCBI Taxonomy" id="2772093"/>
    <lineage>
        <taxon>Viruses</taxon>
        <taxon>Duplodnaviria</taxon>
        <taxon>Heunggongvirae</taxon>
        <taxon>Uroviricota</taxon>
        <taxon>Caudoviricetes</taxon>
        <taxon>Crassvirales</taxon>
        <taxon>Suoliviridae</taxon>
        <taxon>Oafivirinae</taxon>
        <taxon>Cacepaovirus</taxon>
        <taxon>Cacepaovirus simiae</taxon>
    </lineage>
</organism>
<dbReference type="Pfam" id="PF24228">
    <property type="entry name" value="CrAss_Ring_1"/>
    <property type="match status" value="1"/>
</dbReference>
<reference evidence="1 2" key="1">
    <citation type="submission" date="2020-07" db="EMBL/GenBank/DDBJ databases">
        <title>Taxonomic proposal: Crassvirales, a new order of highly abundant and diverse bacterial viruses.</title>
        <authorList>
            <person name="Shkoporov A.N."/>
            <person name="Stockdale S.R."/>
            <person name="Guerin E."/>
            <person name="Ross R.P."/>
            <person name="Hill C."/>
        </authorList>
    </citation>
    <scope>NUCLEOTIDE SEQUENCE [LARGE SCALE GENOMIC DNA]</scope>
</reference>
<dbReference type="Proteomes" id="UP000594129">
    <property type="component" value="Segment"/>
</dbReference>
<keyword evidence="2" id="KW-1185">Reference proteome</keyword>
<evidence type="ECO:0008006" key="3">
    <source>
        <dbReference type="Google" id="ProtNLM"/>
    </source>
</evidence>
<accession>A0A7M1RTH7</accession>
<evidence type="ECO:0000313" key="2">
    <source>
        <dbReference type="Proteomes" id="UP000594129"/>
    </source>
</evidence>
<evidence type="ECO:0000313" key="1">
    <source>
        <dbReference type="EMBL" id="QOR57745.1"/>
    </source>
</evidence>
<name>A0A7M1RTH7_9CAUD</name>
<dbReference type="KEGG" id="vg:65131904"/>
<dbReference type="RefSeq" id="YP_010113385.1">
    <property type="nucleotide sequence ID" value="NC_055902.1"/>
</dbReference>
<sequence length="302" mass="35265">MIYKYTKCEAVIAKIMADLDSSEVRLRIEDIREWIFEATEKIGAPMQYIVRESGIDGVPIFKIQDYQIPMPADLIVLDGVAYSKNENGPWQPMSTATGLFKSKQTPKAQEEYVLPTDPNNLAAERQEFKPEHELMKYKYPTTQSQFATVNGMKYLRNRLNEKPEYFIKPGWIATNMRDGYIKLQYKAIATDERGYPLIPDMTSYQEAIYWYVVMKINFSKYLKGKLGGKGVNNNGAVYSYLQQQWNFYRNQAYAEAMMPTADDMQNIKRDWNKLIPDWDGDETFFSNIGKQQSLYNDYYYGY</sequence>
<dbReference type="InterPro" id="IPR057118">
    <property type="entry name" value="R1-like"/>
</dbReference>
<dbReference type="EMBL" id="MT774409">
    <property type="protein sequence ID" value="QOR57745.1"/>
    <property type="molecule type" value="Genomic_DNA"/>
</dbReference>